<dbReference type="KEGG" id="bgp:BGL_1c08510"/>
<evidence type="ECO:0000313" key="2">
    <source>
        <dbReference type="Proteomes" id="UP000031838"/>
    </source>
</evidence>
<organism evidence="1 2">
    <name type="scientific">Burkholderia plantarii</name>
    <dbReference type="NCBI Taxonomy" id="41899"/>
    <lineage>
        <taxon>Bacteria</taxon>
        <taxon>Pseudomonadati</taxon>
        <taxon>Pseudomonadota</taxon>
        <taxon>Betaproteobacteria</taxon>
        <taxon>Burkholderiales</taxon>
        <taxon>Burkholderiaceae</taxon>
        <taxon>Burkholderia</taxon>
    </lineage>
</organism>
<dbReference type="Proteomes" id="UP000031838">
    <property type="component" value="Chromosome 1"/>
</dbReference>
<dbReference type="EMBL" id="CP002580">
    <property type="protein sequence ID" value="AJK45384.1"/>
    <property type="molecule type" value="Genomic_DNA"/>
</dbReference>
<reference evidence="1 2" key="2">
    <citation type="journal article" date="2016" name="Appl. Microbiol. Biotechnol.">
        <title>Mutations improving production and secretion of extracellular lipase by Burkholderia glumae PG1.</title>
        <authorList>
            <person name="Knapp A."/>
            <person name="Voget S."/>
            <person name="Gao R."/>
            <person name="Zaburannyi N."/>
            <person name="Krysciak D."/>
            <person name="Breuer M."/>
            <person name="Hauer B."/>
            <person name="Streit W.R."/>
            <person name="Muller R."/>
            <person name="Daniel R."/>
            <person name="Jaeger K.E."/>
        </authorList>
    </citation>
    <scope>NUCLEOTIDE SEQUENCE [LARGE SCALE GENOMIC DNA]</scope>
    <source>
        <strain evidence="1 2">PG1</strain>
    </source>
</reference>
<dbReference type="RefSeq" id="WP_042624118.1">
    <property type="nucleotide sequence ID" value="NZ_CP002580.1"/>
</dbReference>
<accession>A0A0B6RTC9</accession>
<protein>
    <submittedName>
        <fullName evidence="1">Uncharacterized protein</fullName>
    </submittedName>
</protein>
<reference evidence="2" key="1">
    <citation type="submission" date="2011-03" db="EMBL/GenBank/DDBJ databases">
        <authorList>
            <person name="Voget S."/>
            <person name="Streit W.R."/>
            <person name="Jaeger K.E."/>
            <person name="Daniel R."/>
        </authorList>
    </citation>
    <scope>NUCLEOTIDE SEQUENCE [LARGE SCALE GENOMIC DNA]</scope>
    <source>
        <strain evidence="2">PG1</strain>
    </source>
</reference>
<gene>
    <name evidence="1" type="ORF">BGL_1c08510</name>
</gene>
<name>A0A0B6RTC9_BURPL</name>
<proteinExistence type="predicted"/>
<dbReference type="HOGENOM" id="CLU_176820_0_0_4"/>
<evidence type="ECO:0000313" key="1">
    <source>
        <dbReference type="EMBL" id="AJK45384.1"/>
    </source>
</evidence>
<sequence>MTSEITLARAAAKVAKKRADSAFYGSQLAHQRERFAKACSASTDDGRRQAANQIVEAAKVFEQDAQRMPSRAKRAVELLKHAVFMLDPRAPA</sequence>
<dbReference type="AlphaFoldDB" id="A0A0B6RTC9"/>
<keyword evidence="2" id="KW-1185">Reference proteome</keyword>